<dbReference type="CDD" id="cd01846">
    <property type="entry name" value="fatty_acyltransferase_like"/>
    <property type="match status" value="1"/>
</dbReference>
<evidence type="ECO:0000256" key="3">
    <source>
        <dbReference type="SAM" id="SignalP"/>
    </source>
</evidence>
<dbReference type="Gene3D" id="3.40.50.1110">
    <property type="entry name" value="SGNH hydrolase"/>
    <property type="match status" value="1"/>
</dbReference>
<dbReference type="InterPro" id="IPR051058">
    <property type="entry name" value="GDSL_Est/Lipase"/>
</dbReference>
<evidence type="ECO:0000256" key="1">
    <source>
        <dbReference type="ARBA" id="ARBA00022801"/>
    </source>
</evidence>
<dbReference type="EMBL" id="AP024702">
    <property type="protein sequence ID" value="BCX46832.1"/>
    <property type="molecule type" value="Genomic_DNA"/>
</dbReference>
<feature type="signal peptide" evidence="3">
    <location>
        <begin position="1"/>
        <end position="26"/>
    </location>
</feature>
<keyword evidence="3" id="KW-0732">Signal</keyword>
<name>A0ABM7RBW8_9BACT</name>
<keyword evidence="1" id="KW-0378">Hydrolase</keyword>
<dbReference type="InterPro" id="IPR036514">
    <property type="entry name" value="SGNH_hydro_sf"/>
</dbReference>
<dbReference type="Pfam" id="PF00657">
    <property type="entry name" value="Lipase_GDSL"/>
    <property type="match status" value="1"/>
</dbReference>
<dbReference type="RefSeq" id="WP_338688733.1">
    <property type="nucleotide sequence ID" value="NZ_AP024702.1"/>
</dbReference>
<protein>
    <submittedName>
        <fullName evidence="4">Lipase/esterase</fullName>
    </submittedName>
</protein>
<dbReference type="Proteomes" id="UP001374893">
    <property type="component" value="Chromosome"/>
</dbReference>
<feature type="chain" id="PRO_5047197880" evidence="3">
    <location>
        <begin position="27"/>
        <end position="335"/>
    </location>
</feature>
<reference evidence="4 5" key="1">
    <citation type="submission" date="2021-06" db="EMBL/GenBank/DDBJ databases">
        <title>Complete genome of Haloferula helveola possessing various polysaccharide degrading enzymes.</title>
        <authorList>
            <person name="Takami H."/>
            <person name="Huang C."/>
            <person name="Hamasaki K."/>
        </authorList>
    </citation>
    <scope>NUCLEOTIDE SEQUENCE [LARGE SCALE GENOMIC DNA]</scope>
    <source>
        <strain evidence="4 5">CN-1</strain>
    </source>
</reference>
<organism evidence="4 5">
    <name type="scientific">Haloferula helveola</name>
    <dbReference type="NCBI Taxonomy" id="490095"/>
    <lineage>
        <taxon>Bacteria</taxon>
        <taxon>Pseudomonadati</taxon>
        <taxon>Verrucomicrobiota</taxon>
        <taxon>Verrucomicrobiia</taxon>
        <taxon>Verrucomicrobiales</taxon>
        <taxon>Verrucomicrobiaceae</taxon>
        <taxon>Haloferula</taxon>
    </lineage>
</organism>
<dbReference type="InterPro" id="IPR001087">
    <property type="entry name" value="GDSL"/>
</dbReference>
<proteinExistence type="predicted"/>
<evidence type="ECO:0000256" key="2">
    <source>
        <dbReference type="SAM" id="MobiDB-lite"/>
    </source>
</evidence>
<feature type="region of interest" description="Disordered" evidence="2">
    <location>
        <begin position="311"/>
        <end position="335"/>
    </location>
</feature>
<evidence type="ECO:0000313" key="4">
    <source>
        <dbReference type="EMBL" id="BCX46832.1"/>
    </source>
</evidence>
<dbReference type="SUPFAM" id="SSF52266">
    <property type="entry name" value="SGNH hydrolase"/>
    <property type="match status" value="1"/>
</dbReference>
<dbReference type="PANTHER" id="PTHR45648">
    <property type="entry name" value="GDSL LIPASE/ACYLHYDROLASE FAMILY PROTEIN (AFU_ORTHOLOGUE AFUA_4G14700)"/>
    <property type="match status" value="1"/>
</dbReference>
<gene>
    <name evidence="4" type="ORF">HAHE_07400</name>
</gene>
<dbReference type="PANTHER" id="PTHR45648:SF22">
    <property type="entry name" value="GDSL LIPASE_ACYLHYDROLASE FAMILY PROTEIN (AFU_ORTHOLOGUE AFUA_4G14700)"/>
    <property type="match status" value="1"/>
</dbReference>
<evidence type="ECO:0000313" key="5">
    <source>
        <dbReference type="Proteomes" id="UP001374893"/>
    </source>
</evidence>
<keyword evidence="5" id="KW-1185">Reference proteome</keyword>
<accession>A0ABM7RBW8</accession>
<sequence length="335" mass="35923">MKLNLKNNRLIAGAIASLWMTCTAGATPFLSGITSMGDSLSDVGNFYAITGGTQPPPPYAPGRFSNGEVWVEYLAEWLNLPIEPEYQYALGGSSTGTANYNSIPPGFILPGFQQQVDGVIEDSGTPRIDPRALYTVWVGANDFFIWLGSGDPNALGMVSNGVSNTVNGIEELAAAGARNFLVVNVPDLGKTPSAAVLPPGVDGLLTNLCVAWNGLLDQKLDELEAERPSLRITRLDSFALINDMIANPADYGFTNVTDGAIYHLPSANPDDYLFWDPVHPTTTAHSYVAAAAYEALQEDYVIYRTPAGKRGQHARRCDPVSVSPGHARRPAWAGH</sequence>